<dbReference type="EMBL" id="JABSTU010000005">
    <property type="protein sequence ID" value="KAH8030646.1"/>
    <property type="molecule type" value="Genomic_DNA"/>
</dbReference>
<sequence length="142" mass="16169">MMPIDMPLDYCTSIVYWSLGVVASGAVESRVDKFDSTDVGLYKWRDMLDRLGFHDTKIMLAVGGYPPESVFFSRLGRDSGAMARFVTSLMKIVLKSSANWHSHRLGRTRARMWTASQLGHTSPLSRHHSARLSPLWHCRELR</sequence>
<reference evidence="1" key="2">
    <citation type="submission" date="2021-09" db="EMBL/GenBank/DDBJ databases">
        <authorList>
            <person name="Jia N."/>
            <person name="Wang J."/>
            <person name="Shi W."/>
            <person name="Du L."/>
            <person name="Sun Y."/>
            <person name="Zhan W."/>
            <person name="Jiang J."/>
            <person name="Wang Q."/>
            <person name="Zhang B."/>
            <person name="Ji P."/>
            <person name="Sakyi L.B."/>
            <person name="Cui X."/>
            <person name="Yuan T."/>
            <person name="Jiang B."/>
            <person name="Yang W."/>
            <person name="Lam T.T.-Y."/>
            <person name="Chang Q."/>
            <person name="Ding S."/>
            <person name="Wang X."/>
            <person name="Zhu J."/>
            <person name="Ruan X."/>
            <person name="Zhao L."/>
            <person name="Wei J."/>
            <person name="Que T."/>
            <person name="Du C."/>
            <person name="Cheng J."/>
            <person name="Dai P."/>
            <person name="Han X."/>
            <person name="Huang E."/>
            <person name="Gao Y."/>
            <person name="Liu J."/>
            <person name="Shao H."/>
            <person name="Ye R."/>
            <person name="Li L."/>
            <person name="Wei W."/>
            <person name="Wang X."/>
            <person name="Wang C."/>
            <person name="Huo Q."/>
            <person name="Li W."/>
            <person name="Guo W."/>
            <person name="Chen H."/>
            <person name="Chen S."/>
            <person name="Zhou L."/>
            <person name="Zhou L."/>
            <person name="Ni X."/>
            <person name="Tian J."/>
            <person name="Zhou Y."/>
            <person name="Sheng Y."/>
            <person name="Liu T."/>
            <person name="Pan Y."/>
            <person name="Xia L."/>
            <person name="Li J."/>
            <person name="Zhao F."/>
            <person name="Cao W."/>
        </authorList>
    </citation>
    <scope>NUCLEOTIDE SEQUENCE</scope>
    <source>
        <strain evidence="1">Rmic-2018</strain>
        <tissue evidence="1">Larvae</tissue>
    </source>
</reference>
<reference evidence="1" key="1">
    <citation type="journal article" date="2020" name="Cell">
        <title>Large-Scale Comparative Analyses of Tick Genomes Elucidate Their Genetic Diversity and Vector Capacities.</title>
        <authorList>
            <consortium name="Tick Genome and Microbiome Consortium (TIGMIC)"/>
            <person name="Jia N."/>
            <person name="Wang J."/>
            <person name="Shi W."/>
            <person name="Du L."/>
            <person name="Sun Y."/>
            <person name="Zhan W."/>
            <person name="Jiang J.F."/>
            <person name="Wang Q."/>
            <person name="Zhang B."/>
            <person name="Ji P."/>
            <person name="Bell-Sakyi L."/>
            <person name="Cui X.M."/>
            <person name="Yuan T.T."/>
            <person name="Jiang B.G."/>
            <person name="Yang W.F."/>
            <person name="Lam T.T."/>
            <person name="Chang Q.C."/>
            <person name="Ding S.J."/>
            <person name="Wang X.J."/>
            <person name="Zhu J.G."/>
            <person name="Ruan X.D."/>
            <person name="Zhao L."/>
            <person name="Wei J.T."/>
            <person name="Ye R.Z."/>
            <person name="Que T.C."/>
            <person name="Du C.H."/>
            <person name="Zhou Y.H."/>
            <person name="Cheng J.X."/>
            <person name="Dai P.F."/>
            <person name="Guo W.B."/>
            <person name="Han X.H."/>
            <person name="Huang E.J."/>
            <person name="Li L.F."/>
            <person name="Wei W."/>
            <person name="Gao Y.C."/>
            <person name="Liu J.Z."/>
            <person name="Shao H.Z."/>
            <person name="Wang X."/>
            <person name="Wang C.C."/>
            <person name="Yang T.C."/>
            <person name="Huo Q.B."/>
            <person name="Li W."/>
            <person name="Chen H.Y."/>
            <person name="Chen S.E."/>
            <person name="Zhou L.G."/>
            <person name="Ni X.B."/>
            <person name="Tian J.H."/>
            <person name="Sheng Y."/>
            <person name="Liu T."/>
            <person name="Pan Y.S."/>
            <person name="Xia L.Y."/>
            <person name="Li J."/>
            <person name="Zhao F."/>
            <person name="Cao W.C."/>
        </authorList>
    </citation>
    <scope>NUCLEOTIDE SEQUENCE</scope>
    <source>
        <strain evidence="1">Rmic-2018</strain>
    </source>
</reference>
<evidence type="ECO:0000313" key="2">
    <source>
        <dbReference type="Proteomes" id="UP000821866"/>
    </source>
</evidence>
<dbReference type="Proteomes" id="UP000821866">
    <property type="component" value="Chromosome 3"/>
</dbReference>
<dbReference type="Gene3D" id="3.20.20.80">
    <property type="entry name" value="Glycosidases"/>
    <property type="match status" value="1"/>
</dbReference>
<name>A0A9J6E8J1_RHIMP</name>
<proteinExistence type="predicted"/>
<keyword evidence="2" id="KW-1185">Reference proteome</keyword>
<gene>
    <name evidence="1" type="ORF">HPB51_010580</name>
</gene>
<comment type="caution">
    <text evidence="1">The sequence shown here is derived from an EMBL/GenBank/DDBJ whole genome shotgun (WGS) entry which is preliminary data.</text>
</comment>
<evidence type="ECO:0000313" key="1">
    <source>
        <dbReference type="EMBL" id="KAH8030646.1"/>
    </source>
</evidence>
<protein>
    <submittedName>
        <fullName evidence="1">Uncharacterized protein</fullName>
    </submittedName>
</protein>
<dbReference type="SUPFAM" id="SSF51445">
    <property type="entry name" value="(Trans)glycosidases"/>
    <property type="match status" value="1"/>
</dbReference>
<dbReference type="InterPro" id="IPR017853">
    <property type="entry name" value="GH"/>
</dbReference>
<organism evidence="1 2">
    <name type="scientific">Rhipicephalus microplus</name>
    <name type="common">Cattle tick</name>
    <name type="synonym">Boophilus microplus</name>
    <dbReference type="NCBI Taxonomy" id="6941"/>
    <lineage>
        <taxon>Eukaryota</taxon>
        <taxon>Metazoa</taxon>
        <taxon>Ecdysozoa</taxon>
        <taxon>Arthropoda</taxon>
        <taxon>Chelicerata</taxon>
        <taxon>Arachnida</taxon>
        <taxon>Acari</taxon>
        <taxon>Parasitiformes</taxon>
        <taxon>Ixodida</taxon>
        <taxon>Ixodoidea</taxon>
        <taxon>Ixodidae</taxon>
        <taxon>Rhipicephalinae</taxon>
        <taxon>Rhipicephalus</taxon>
        <taxon>Boophilus</taxon>
    </lineage>
</organism>
<accession>A0A9J6E8J1</accession>
<dbReference type="AlphaFoldDB" id="A0A9J6E8J1"/>